<accession>A0A2H1FE37</accession>
<dbReference type="OrthoDB" id="55635at2157"/>
<dbReference type="AlphaFoldDB" id="A0A2H1FE37"/>
<dbReference type="EMBL" id="LT841358">
    <property type="protein sequence ID" value="SMH71028.1"/>
    <property type="molecule type" value="Genomic_DNA"/>
</dbReference>
<dbReference type="RefSeq" id="WP_157927066.1">
    <property type="nucleotide sequence ID" value="NZ_LT841358.1"/>
</dbReference>
<proteinExistence type="predicted"/>
<sequence length="128" mass="14153">MISEKIVSFHDKNKDLNQLAQQIITTLDADGYKTQLTTNSPTGIIIQAKKAGILRDIITADRAFTIMITGDSNNFAIHIGIGKWVQNIAVAAAEALLLSVLFLAIDIPEMLWTKHVENEVLKKIIQLI</sequence>
<organism evidence="1 2">
    <name type="scientific">Candidatus Nitrosotalea okcheonensis</name>
    <dbReference type="NCBI Taxonomy" id="1903276"/>
    <lineage>
        <taxon>Archaea</taxon>
        <taxon>Nitrososphaerota</taxon>
        <taxon>Nitrososphaeria</taxon>
        <taxon>Nitrosotaleales</taxon>
        <taxon>Nitrosotaleaceae</taxon>
        <taxon>Nitrosotalea</taxon>
    </lineage>
</organism>
<reference evidence="2" key="1">
    <citation type="submission" date="2017-03" db="EMBL/GenBank/DDBJ databases">
        <authorList>
            <person name="Herbold C."/>
        </authorList>
    </citation>
    <scope>NUCLEOTIDE SEQUENCE [LARGE SCALE GENOMIC DNA]</scope>
</reference>
<name>A0A2H1FE37_9ARCH</name>
<evidence type="ECO:0000313" key="1">
    <source>
        <dbReference type="EMBL" id="SMH71028.1"/>
    </source>
</evidence>
<keyword evidence="2" id="KW-1185">Reference proteome</keyword>
<dbReference type="Proteomes" id="UP000230607">
    <property type="component" value="Chromosome 1"/>
</dbReference>
<protein>
    <submittedName>
        <fullName evidence="1">Uncharacterized protein</fullName>
    </submittedName>
</protein>
<gene>
    <name evidence="1" type="ORF">NCS_10835</name>
</gene>
<evidence type="ECO:0000313" key="2">
    <source>
        <dbReference type="Proteomes" id="UP000230607"/>
    </source>
</evidence>